<organism evidence="15 16">
    <name type="scientific">Candidatus Mycosynbacter amalyticus</name>
    <dbReference type="NCBI Taxonomy" id="2665156"/>
    <lineage>
        <taxon>Bacteria</taxon>
        <taxon>Candidatus Saccharimonadota</taxon>
        <taxon>Candidatus Saccharimonadota incertae sedis</taxon>
        <taxon>Candidatus Mycosynbacter</taxon>
    </lineage>
</organism>
<name>A0A857MM61_9BACT</name>
<feature type="domain" description="Toprim" evidence="14">
    <location>
        <begin position="250"/>
        <end position="331"/>
    </location>
</feature>
<comment type="function">
    <text evidence="12 13">RNA polymerase that catalyzes the synthesis of short RNA molecules used as primers for DNA polymerase during DNA replication.</text>
</comment>
<dbReference type="InterPro" id="IPR006171">
    <property type="entry name" value="TOPRIM_dom"/>
</dbReference>
<dbReference type="GO" id="GO:0003677">
    <property type="term" value="F:DNA binding"/>
    <property type="evidence" value="ECO:0007669"/>
    <property type="project" value="UniProtKB-KW"/>
</dbReference>
<evidence type="ECO:0000256" key="13">
    <source>
        <dbReference type="PIRNR" id="PIRNR002811"/>
    </source>
</evidence>
<dbReference type="GO" id="GO:0005737">
    <property type="term" value="C:cytoplasm"/>
    <property type="evidence" value="ECO:0007669"/>
    <property type="project" value="TreeGrafter"/>
</dbReference>
<dbReference type="Pfam" id="PF08275">
    <property type="entry name" value="DNAG_N"/>
    <property type="match status" value="1"/>
</dbReference>
<keyword evidence="6 13" id="KW-0479">Metal-binding</keyword>
<keyword evidence="8 13" id="KW-0862">Zinc</keyword>
<dbReference type="Pfam" id="PF13155">
    <property type="entry name" value="Toprim_2"/>
    <property type="match status" value="1"/>
</dbReference>
<dbReference type="HAMAP" id="MF_00974">
    <property type="entry name" value="DNA_primase_DnaG"/>
    <property type="match status" value="1"/>
</dbReference>
<evidence type="ECO:0000256" key="2">
    <source>
        <dbReference type="ARBA" id="ARBA00022515"/>
    </source>
</evidence>
<comment type="catalytic activity">
    <reaction evidence="12">
        <text>ssDNA + n NTP = ssDNA/pppN(pN)n-1 hybrid + (n-1) diphosphate.</text>
        <dbReference type="EC" id="2.7.7.101"/>
    </reaction>
</comment>
<dbReference type="PANTHER" id="PTHR30313">
    <property type="entry name" value="DNA PRIMASE"/>
    <property type="match status" value="1"/>
</dbReference>
<dbReference type="EC" id="2.7.7.101" evidence="12"/>
<evidence type="ECO:0000256" key="12">
    <source>
        <dbReference type="HAMAP-Rule" id="MF_00974"/>
    </source>
</evidence>
<dbReference type="InterPro" id="IPR037068">
    <property type="entry name" value="DNA_primase_core_N_sf"/>
</dbReference>
<reference evidence="15" key="1">
    <citation type="journal article" date="2021" name="Nat. Microbiol.">
        <title>Cocultivation of an ultrasmall environmental parasitic bacterium with lytic ability against bacteria associated with wastewater foams.</title>
        <authorList>
            <person name="Batinovic S."/>
            <person name="Rose J.J.A."/>
            <person name="Ratcliffe J."/>
            <person name="Seviour R.J."/>
            <person name="Petrovski S."/>
        </authorList>
    </citation>
    <scope>NUCLEOTIDE SEQUENCE</scope>
    <source>
        <strain evidence="15">JR1</strain>
    </source>
</reference>
<dbReference type="SUPFAM" id="SSF56731">
    <property type="entry name" value="DNA primase core"/>
    <property type="match status" value="1"/>
</dbReference>
<dbReference type="Gene3D" id="3.40.1360.10">
    <property type="match status" value="1"/>
</dbReference>
<evidence type="ECO:0000256" key="10">
    <source>
        <dbReference type="ARBA" id="ARBA00023125"/>
    </source>
</evidence>
<evidence type="ECO:0000256" key="4">
    <source>
        <dbReference type="ARBA" id="ARBA00022695"/>
    </source>
</evidence>
<evidence type="ECO:0000259" key="14">
    <source>
        <dbReference type="PROSITE" id="PS50880"/>
    </source>
</evidence>
<protein>
    <recommendedName>
        <fullName evidence="12 13">DNA primase</fullName>
        <ecNumber evidence="12">2.7.7.101</ecNumber>
    </recommendedName>
</protein>
<evidence type="ECO:0000313" key="16">
    <source>
        <dbReference type="Proteomes" id="UP001059824"/>
    </source>
</evidence>
<dbReference type="PANTHER" id="PTHR30313:SF2">
    <property type="entry name" value="DNA PRIMASE"/>
    <property type="match status" value="1"/>
</dbReference>
<evidence type="ECO:0000256" key="5">
    <source>
        <dbReference type="ARBA" id="ARBA00022705"/>
    </source>
</evidence>
<comment type="subunit">
    <text evidence="12">Monomer. Interacts with DnaB.</text>
</comment>
<dbReference type="Gene3D" id="3.90.580.10">
    <property type="entry name" value="Zinc finger, CHC2-type domain"/>
    <property type="match status" value="1"/>
</dbReference>
<dbReference type="SMART" id="SM00493">
    <property type="entry name" value="TOPRIM"/>
    <property type="match status" value="1"/>
</dbReference>
<keyword evidence="4 12" id="KW-0548">Nucleotidyltransferase</keyword>
<comment type="caution">
    <text evidence="12">Lacks conserved residue(s) required for the propagation of feature annotation.</text>
</comment>
<dbReference type="NCBIfam" id="TIGR01391">
    <property type="entry name" value="dnaG"/>
    <property type="match status" value="1"/>
</dbReference>
<keyword evidence="9" id="KW-0460">Magnesium</keyword>
<dbReference type="GO" id="GO:0008270">
    <property type="term" value="F:zinc ion binding"/>
    <property type="evidence" value="ECO:0007669"/>
    <property type="project" value="UniProtKB-KW"/>
</dbReference>
<keyword evidence="10 12" id="KW-0238">DNA-binding</keyword>
<dbReference type="InterPro" id="IPR002694">
    <property type="entry name" value="Znf_CHC2"/>
</dbReference>
<dbReference type="InterPro" id="IPR019475">
    <property type="entry name" value="DNA_primase_DnaB-bd"/>
</dbReference>
<dbReference type="Proteomes" id="UP001059824">
    <property type="component" value="Chromosome"/>
</dbReference>
<dbReference type="PROSITE" id="PS50880">
    <property type="entry name" value="TOPRIM"/>
    <property type="match status" value="1"/>
</dbReference>
<dbReference type="GO" id="GO:0003899">
    <property type="term" value="F:DNA-directed RNA polymerase activity"/>
    <property type="evidence" value="ECO:0007669"/>
    <property type="project" value="UniProtKB-UniRule"/>
</dbReference>
<dbReference type="GO" id="GO:0000428">
    <property type="term" value="C:DNA-directed RNA polymerase complex"/>
    <property type="evidence" value="ECO:0007669"/>
    <property type="project" value="UniProtKB-KW"/>
</dbReference>
<keyword evidence="5 12" id="KW-0235">DNA replication</keyword>
<evidence type="ECO:0000256" key="6">
    <source>
        <dbReference type="ARBA" id="ARBA00022723"/>
    </source>
</evidence>
<dbReference type="InterPro" id="IPR013264">
    <property type="entry name" value="DNAG_N"/>
</dbReference>
<keyword evidence="16" id="KW-1185">Reference proteome</keyword>
<keyword evidence="2 12" id="KW-0639">Primosome</keyword>
<dbReference type="InterPro" id="IPR034151">
    <property type="entry name" value="TOPRIM_DnaG_bac"/>
</dbReference>
<sequence length="578" mass="64626">MQDAKEEVRARLAIEDVIGEYVELKRAGRSFKGLSPFSGERTPSFFVSPEKNIWHDFSSNKGGDVFSFVMEAEGLDFKGALELLARKANVDLSLYQNDKARDIAAKKKRLRAANEAAAHFFQHSMLQNQHAVEYVFKKRAINRETAAAFRLGYAPEGGDMLVKYLTNKGFTRKELQDAGLTNRFGGDLFKGRMMVPLMDGAGEVIGFTGRIIRDDPKAPKYLNTPATLLYDKSWHVFGLSQAKEAMRTRDYVVVVEGNLDVVSSWQAGVKQVVATAGTAMTLHHLKTMGRLTGNIRLSFDGDKAGIAATERAIPIAEEAGVSLTIISLPDGAKDPDELIQQSVASWQAAIDTAEPVVDWILRQYSTRHDVSTAAGKRAFTTAALEVTKALKDPVEQEHYLQKIAEVSNTTLETLQRKMSTREEPDKQYKKVAHVDTSNDESRYAHHDSVLALGLVDSALHELFANTESALFVGEKRQAVAAYLRTSHGALQDTPEELQKYDEYVKILLLRADARYAGWTDTDRFHEAARLLRRIKDEHKKQQKQQLTDQLRDAEASGDETRVRELMQAIQTLNKEIHS</sequence>
<evidence type="ECO:0000256" key="3">
    <source>
        <dbReference type="ARBA" id="ARBA00022679"/>
    </source>
</evidence>
<dbReference type="Pfam" id="PF10410">
    <property type="entry name" value="DnaB_bind"/>
    <property type="match status" value="1"/>
</dbReference>
<dbReference type="RefSeq" id="WP_260763639.1">
    <property type="nucleotide sequence ID" value="NZ_CP045921.1"/>
</dbReference>
<dbReference type="SUPFAM" id="SSF57783">
    <property type="entry name" value="Zinc beta-ribbon"/>
    <property type="match status" value="1"/>
</dbReference>
<evidence type="ECO:0000256" key="9">
    <source>
        <dbReference type="ARBA" id="ARBA00022842"/>
    </source>
</evidence>
<dbReference type="Pfam" id="PF01807">
    <property type="entry name" value="Zn_ribbon_DnaG"/>
    <property type="match status" value="1"/>
</dbReference>
<dbReference type="AlphaFoldDB" id="A0A857MM61"/>
<evidence type="ECO:0000256" key="7">
    <source>
        <dbReference type="ARBA" id="ARBA00022771"/>
    </source>
</evidence>
<evidence type="ECO:0000313" key="15">
    <source>
        <dbReference type="EMBL" id="QHN42359.1"/>
    </source>
</evidence>
<accession>A0A857MM61</accession>
<dbReference type="CDD" id="cd03364">
    <property type="entry name" value="TOPRIM_DnaG_primases"/>
    <property type="match status" value="1"/>
</dbReference>
<dbReference type="EMBL" id="CP045921">
    <property type="protein sequence ID" value="QHN42359.1"/>
    <property type="molecule type" value="Genomic_DNA"/>
</dbReference>
<dbReference type="Gene3D" id="3.90.980.10">
    <property type="entry name" value="DNA primase, catalytic core, N-terminal domain"/>
    <property type="match status" value="1"/>
</dbReference>
<dbReference type="KEGG" id="mama:GII36_00605"/>
<dbReference type="InterPro" id="IPR036977">
    <property type="entry name" value="DNA_primase_Znf_CHC2"/>
</dbReference>
<dbReference type="SMART" id="SM00400">
    <property type="entry name" value="ZnF_CHCC"/>
    <property type="match status" value="1"/>
</dbReference>
<keyword evidence="1 12" id="KW-0240">DNA-directed RNA polymerase</keyword>
<dbReference type="PIRSF" id="PIRSF002811">
    <property type="entry name" value="DnaG"/>
    <property type="match status" value="1"/>
</dbReference>
<evidence type="ECO:0000256" key="8">
    <source>
        <dbReference type="ARBA" id="ARBA00022833"/>
    </source>
</evidence>
<dbReference type="InterPro" id="IPR006295">
    <property type="entry name" value="DNA_primase_DnaG"/>
</dbReference>
<comment type="similarity">
    <text evidence="12 13">Belongs to the DnaG primase family.</text>
</comment>
<dbReference type="InterPro" id="IPR050219">
    <property type="entry name" value="DnaG_primase"/>
</dbReference>
<dbReference type="GO" id="GO:1990077">
    <property type="term" value="C:primosome complex"/>
    <property type="evidence" value="ECO:0007669"/>
    <property type="project" value="UniProtKB-KW"/>
</dbReference>
<evidence type="ECO:0000256" key="1">
    <source>
        <dbReference type="ARBA" id="ARBA00022478"/>
    </source>
</evidence>
<gene>
    <name evidence="12" type="primary">dnaG</name>
    <name evidence="15" type="ORF">GII36_00605</name>
</gene>
<comment type="cofactor">
    <cofactor evidence="13">
        <name>Zn(2+)</name>
        <dbReference type="ChEBI" id="CHEBI:29105"/>
    </cofactor>
    <text evidence="13">Binds 1 zinc ion per monomer.</text>
</comment>
<keyword evidence="7" id="KW-0863">Zinc-finger</keyword>
<proteinExistence type="inferred from homology"/>
<dbReference type="GO" id="GO:0006269">
    <property type="term" value="P:DNA replication, synthesis of primer"/>
    <property type="evidence" value="ECO:0007669"/>
    <property type="project" value="UniProtKB-UniRule"/>
</dbReference>
<evidence type="ECO:0000256" key="11">
    <source>
        <dbReference type="ARBA" id="ARBA00023163"/>
    </source>
</evidence>
<keyword evidence="11 12" id="KW-0804">Transcription</keyword>
<dbReference type="InterPro" id="IPR030846">
    <property type="entry name" value="DnaG_bac"/>
</dbReference>
<keyword evidence="3 12" id="KW-0808">Transferase</keyword>